<dbReference type="InterPro" id="IPR036691">
    <property type="entry name" value="Endo/exonu/phosph_ase_sf"/>
</dbReference>
<comment type="caution">
    <text evidence="1">The sequence shown here is derived from an EMBL/GenBank/DDBJ whole genome shotgun (WGS) entry which is preliminary data.</text>
</comment>
<name>A0A9Q0QQW9_9MAGN</name>
<proteinExistence type="predicted"/>
<dbReference type="EMBL" id="JAMYWD010000006">
    <property type="protein sequence ID" value="KAJ4968580.1"/>
    <property type="molecule type" value="Genomic_DNA"/>
</dbReference>
<protein>
    <recommendedName>
        <fullName evidence="3">Exo_endo_phos domain-containing protein</fullName>
    </recommendedName>
</protein>
<gene>
    <name evidence="1" type="ORF">NE237_015281</name>
</gene>
<dbReference type="OrthoDB" id="1742302at2759"/>
<keyword evidence="2" id="KW-1185">Reference proteome</keyword>
<organism evidence="1 2">
    <name type="scientific">Protea cynaroides</name>
    <dbReference type="NCBI Taxonomy" id="273540"/>
    <lineage>
        <taxon>Eukaryota</taxon>
        <taxon>Viridiplantae</taxon>
        <taxon>Streptophyta</taxon>
        <taxon>Embryophyta</taxon>
        <taxon>Tracheophyta</taxon>
        <taxon>Spermatophyta</taxon>
        <taxon>Magnoliopsida</taxon>
        <taxon>Proteales</taxon>
        <taxon>Proteaceae</taxon>
        <taxon>Protea</taxon>
    </lineage>
</organism>
<evidence type="ECO:0000313" key="2">
    <source>
        <dbReference type="Proteomes" id="UP001141806"/>
    </source>
</evidence>
<reference evidence="1" key="1">
    <citation type="journal article" date="2023" name="Plant J.">
        <title>The genome of the king protea, Protea cynaroides.</title>
        <authorList>
            <person name="Chang J."/>
            <person name="Duong T.A."/>
            <person name="Schoeman C."/>
            <person name="Ma X."/>
            <person name="Roodt D."/>
            <person name="Barker N."/>
            <person name="Li Z."/>
            <person name="Van de Peer Y."/>
            <person name="Mizrachi E."/>
        </authorList>
    </citation>
    <scope>NUCLEOTIDE SEQUENCE</scope>
    <source>
        <tissue evidence="1">Young leaves</tissue>
    </source>
</reference>
<dbReference type="Gene3D" id="3.60.10.10">
    <property type="entry name" value="Endonuclease/exonuclease/phosphatase"/>
    <property type="match status" value="1"/>
</dbReference>
<accession>A0A9Q0QQW9</accession>
<evidence type="ECO:0000313" key="1">
    <source>
        <dbReference type="EMBL" id="KAJ4968580.1"/>
    </source>
</evidence>
<dbReference type="Proteomes" id="UP001141806">
    <property type="component" value="Unassembled WGS sequence"/>
</dbReference>
<sequence>MLFETKVRENNEECIANKMVPNWKFIHNGDRDNPSRIWMGWNQGSLELEVISVSRYLIPTKMTTKSSNITFMCSAIYGAKSQELRRELWAEFDRIQNTSQLAWALLGDFNVVRFQGEKIGGAFLNEEAVEEFNDCLDRSFLTDLTWKGQFLTWSNGRKGRTDV</sequence>
<dbReference type="SUPFAM" id="SSF56219">
    <property type="entry name" value="DNase I-like"/>
    <property type="match status" value="1"/>
</dbReference>
<dbReference type="AlphaFoldDB" id="A0A9Q0QQW9"/>
<evidence type="ECO:0008006" key="3">
    <source>
        <dbReference type="Google" id="ProtNLM"/>
    </source>
</evidence>